<dbReference type="InterPro" id="IPR001119">
    <property type="entry name" value="SLH_dom"/>
</dbReference>
<keyword evidence="2" id="KW-0732">Signal</keyword>
<feature type="domain" description="SLH" evidence="3">
    <location>
        <begin position="78"/>
        <end position="141"/>
    </location>
</feature>
<feature type="chain" id="PRO_5039555550" evidence="2">
    <location>
        <begin position="24"/>
        <end position="861"/>
    </location>
</feature>
<protein>
    <submittedName>
        <fullName evidence="4">S-layer homology domain-containing protein</fullName>
    </submittedName>
</protein>
<organism evidence="4 5">
    <name type="scientific">Ructibacterium gallinarum</name>
    <dbReference type="NCBI Taxonomy" id="2779355"/>
    <lineage>
        <taxon>Bacteria</taxon>
        <taxon>Bacillati</taxon>
        <taxon>Bacillota</taxon>
        <taxon>Clostridia</taxon>
        <taxon>Eubacteriales</taxon>
        <taxon>Oscillospiraceae</taxon>
        <taxon>Ructibacterium</taxon>
    </lineage>
</organism>
<evidence type="ECO:0000313" key="4">
    <source>
        <dbReference type="EMBL" id="MBE5040904.1"/>
    </source>
</evidence>
<evidence type="ECO:0000256" key="2">
    <source>
        <dbReference type="SAM" id="SignalP"/>
    </source>
</evidence>
<name>A0A9D5M564_9FIRM</name>
<dbReference type="RefSeq" id="WP_226393446.1">
    <property type="nucleotide sequence ID" value="NZ_JADCKB010000026.1"/>
</dbReference>
<comment type="caution">
    <text evidence="4">The sequence shown here is derived from an EMBL/GenBank/DDBJ whole genome shotgun (WGS) entry which is preliminary data.</text>
</comment>
<dbReference type="Proteomes" id="UP000806542">
    <property type="component" value="Unassembled WGS sequence"/>
</dbReference>
<gene>
    <name evidence="4" type="ORF">INF28_10580</name>
</gene>
<dbReference type="PROSITE" id="PS51272">
    <property type="entry name" value="SLH"/>
    <property type="match status" value="1"/>
</dbReference>
<dbReference type="Pfam" id="PF00395">
    <property type="entry name" value="SLH"/>
    <property type="match status" value="1"/>
</dbReference>
<reference evidence="4" key="1">
    <citation type="submission" date="2020-10" db="EMBL/GenBank/DDBJ databases">
        <title>ChiBAC.</title>
        <authorList>
            <person name="Zenner C."/>
            <person name="Hitch T.C.A."/>
            <person name="Clavel T."/>
        </authorList>
    </citation>
    <scope>NUCLEOTIDE SEQUENCE</scope>
    <source>
        <strain evidence="4">DSM 107454</strain>
    </source>
</reference>
<dbReference type="AlphaFoldDB" id="A0A9D5M564"/>
<keyword evidence="5" id="KW-1185">Reference proteome</keyword>
<accession>A0A9D5M564</accession>
<evidence type="ECO:0000256" key="1">
    <source>
        <dbReference type="ARBA" id="ARBA00022737"/>
    </source>
</evidence>
<evidence type="ECO:0000313" key="5">
    <source>
        <dbReference type="Proteomes" id="UP000806542"/>
    </source>
</evidence>
<evidence type="ECO:0000259" key="3">
    <source>
        <dbReference type="PROSITE" id="PS51272"/>
    </source>
</evidence>
<sequence>MRKRCICLCIIFCMMILYPFSFAASQSIYLSEKEEALLAFFNVINEDTDYAETLTRGQFAQMLSNVISVAPIETLADSSIVINDIEPSSSIYLPVTVLYAFKIAFGDENGNFNPNEPISYEHAAIMIVRTLGINENLVEPLQFLRHLNIHISIANVNSLTIGEGASLIYNMLNAKIDFSNRFDGDVSVFGSGDYLERRLGMKRVSGVVNYAAGNHLYADENGYNDKIKINDKIYDSEINEIDLIGRYVEGYYKTEKDKDTLLYLYVDRTDEIKINAKYLLEVKNNSLSYLLDLHEQKERKVNLKNGFIAVYNGMPVKSSDLFGENLLLPDTGSITLVDNNHDSVYDVVLVDSYTDGIVGAIDTAGNSIFIDGLEYKLNDYDNVVIKNSADEVIDLNSIKQDSVASVGESLDGKLLTIIVSDSVVSGMITEISEEGVCIDNTLYHIKDNIKDELKIGKLGKFYLNYDNVIIKARFTGEEYVIKAFLIDAEVFSEGFSEKLKIKAYMETDKIEILDVSENVIIDGISYKEKSPAEMRNALLSDDGSFRQIILLTFASDMTIRDIDTPKTTDSEDSVYHLYKFPRSDQAAYTYSGKSLNGVCTIDENTTIFFIPYDQDESNMCIIPVNKMSSDQYGYRQMKGAYAVSKESLVADAVVLTGEFAYPFLTSKCYACIVENTYTTLDDSGETVLGLELSNYNRKHFTMLADSERVYGRTQDGSFKEVEIGDVIVYGDNNAVIKNRNLDILYDCSEGTFMDEYSSMTLGGMLKMEAGYVYSMKDNALQLASKNPLEGLTKEDMEALTIYFAENANVFVYDEKTKGISKIRESNIDEIRTYIQSGIGDKVVCYFSGGAIKAIFVYRLNI</sequence>
<keyword evidence="1" id="KW-0677">Repeat</keyword>
<dbReference type="EMBL" id="JADCKB010000026">
    <property type="protein sequence ID" value="MBE5040904.1"/>
    <property type="molecule type" value="Genomic_DNA"/>
</dbReference>
<feature type="signal peptide" evidence="2">
    <location>
        <begin position="1"/>
        <end position="23"/>
    </location>
</feature>
<proteinExistence type="predicted"/>